<organism evidence="4 5">
    <name type="scientific">Apostasia shenzhenica</name>
    <dbReference type="NCBI Taxonomy" id="1088818"/>
    <lineage>
        <taxon>Eukaryota</taxon>
        <taxon>Viridiplantae</taxon>
        <taxon>Streptophyta</taxon>
        <taxon>Embryophyta</taxon>
        <taxon>Tracheophyta</taxon>
        <taxon>Spermatophyta</taxon>
        <taxon>Magnoliopsida</taxon>
        <taxon>Liliopsida</taxon>
        <taxon>Asparagales</taxon>
        <taxon>Orchidaceae</taxon>
        <taxon>Apostasioideae</taxon>
        <taxon>Apostasia</taxon>
    </lineage>
</organism>
<dbReference type="OrthoDB" id="2016966at2759"/>
<dbReference type="STRING" id="1088818.A0A2I0B261"/>
<keyword evidence="2" id="KW-0472">Membrane</keyword>
<proteinExistence type="predicted"/>
<gene>
    <name evidence="4" type="ORF">AXF42_Ash008717</name>
</gene>
<sequence>MIFLVIFMSCFSSSFCSPCMKGIETTCPIGNSISHDVRCEESNANVEQGSCTNMKEIVEDKFQELCDNEDSSDGGKEIGTVTDGVLYVQNSHDRFPRENKVSNPDGISICEEPGCSNSFGATVLKCLSKSATFPSYEVDSSHSNLETFAPVQDSSEDYVPEYKRSLSIPVRPSKLVSAMKGGRVQNRTLPKMDMHVKWAADVYDPPSTLVSHTVKNNYHHCPKPKKKNTYKHNHKGKSSPGKKLQNRKNGGSISEPYAARYFLRLVANSFKIMASYLVCPVLSLLLLKNLNILIRFKVSPCNEAAESSTDSKCGSIVFLRESLANFHLSIGEAT</sequence>
<keyword evidence="5" id="KW-1185">Reference proteome</keyword>
<evidence type="ECO:0000256" key="2">
    <source>
        <dbReference type="SAM" id="Phobius"/>
    </source>
</evidence>
<feature type="transmembrane region" description="Helical" evidence="2">
    <location>
        <begin position="261"/>
        <end position="287"/>
    </location>
</feature>
<keyword evidence="2" id="KW-1133">Transmembrane helix</keyword>
<name>A0A2I0B261_9ASPA</name>
<evidence type="ECO:0000256" key="3">
    <source>
        <dbReference type="SAM" id="SignalP"/>
    </source>
</evidence>
<dbReference type="PANTHER" id="PTHR34952:SF2">
    <property type="entry name" value="OS05G0113500 PROTEIN"/>
    <property type="match status" value="1"/>
</dbReference>
<feature type="signal peptide" evidence="3">
    <location>
        <begin position="1"/>
        <end position="16"/>
    </location>
</feature>
<evidence type="ECO:0000256" key="1">
    <source>
        <dbReference type="SAM" id="MobiDB-lite"/>
    </source>
</evidence>
<dbReference type="EMBL" id="KZ451923">
    <property type="protein sequence ID" value="PKA61885.1"/>
    <property type="molecule type" value="Genomic_DNA"/>
</dbReference>
<keyword evidence="3" id="KW-0732">Signal</keyword>
<reference evidence="4 5" key="1">
    <citation type="journal article" date="2017" name="Nature">
        <title>The Apostasia genome and the evolution of orchids.</title>
        <authorList>
            <person name="Zhang G.Q."/>
            <person name="Liu K.W."/>
            <person name="Li Z."/>
            <person name="Lohaus R."/>
            <person name="Hsiao Y.Y."/>
            <person name="Niu S.C."/>
            <person name="Wang J.Y."/>
            <person name="Lin Y.C."/>
            <person name="Xu Q."/>
            <person name="Chen L.J."/>
            <person name="Yoshida K."/>
            <person name="Fujiwara S."/>
            <person name="Wang Z.W."/>
            <person name="Zhang Y.Q."/>
            <person name="Mitsuda N."/>
            <person name="Wang M."/>
            <person name="Liu G.H."/>
            <person name="Pecoraro L."/>
            <person name="Huang H.X."/>
            <person name="Xiao X.J."/>
            <person name="Lin M."/>
            <person name="Wu X.Y."/>
            <person name="Wu W.L."/>
            <person name="Chen Y.Y."/>
            <person name="Chang S.B."/>
            <person name="Sakamoto S."/>
            <person name="Ohme-Takagi M."/>
            <person name="Yagi M."/>
            <person name="Zeng S.J."/>
            <person name="Shen C.Y."/>
            <person name="Yeh C.M."/>
            <person name="Luo Y.B."/>
            <person name="Tsai W.C."/>
            <person name="Van de Peer Y."/>
            <person name="Liu Z.J."/>
        </authorList>
    </citation>
    <scope>NUCLEOTIDE SEQUENCE [LARGE SCALE GENOMIC DNA]</scope>
    <source>
        <strain evidence="5">cv. Shenzhen</strain>
        <tissue evidence="4">Stem</tissue>
    </source>
</reference>
<dbReference type="Proteomes" id="UP000236161">
    <property type="component" value="Unassembled WGS sequence"/>
</dbReference>
<accession>A0A2I0B261</accession>
<dbReference type="AlphaFoldDB" id="A0A2I0B261"/>
<evidence type="ECO:0000313" key="5">
    <source>
        <dbReference type="Proteomes" id="UP000236161"/>
    </source>
</evidence>
<feature type="chain" id="PRO_5014122180" evidence="3">
    <location>
        <begin position="17"/>
        <end position="334"/>
    </location>
</feature>
<evidence type="ECO:0000313" key="4">
    <source>
        <dbReference type="EMBL" id="PKA61885.1"/>
    </source>
</evidence>
<feature type="region of interest" description="Disordered" evidence="1">
    <location>
        <begin position="215"/>
        <end position="250"/>
    </location>
</feature>
<protein>
    <submittedName>
        <fullName evidence="4">Uncharacterized protein</fullName>
    </submittedName>
</protein>
<dbReference type="PANTHER" id="PTHR34952">
    <property type="entry name" value="OS05G0113500 PROTEIN"/>
    <property type="match status" value="1"/>
</dbReference>
<feature type="compositionally biased region" description="Basic residues" evidence="1">
    <location>
        <begin position="217"/>
        <end position="237"/>
    </location>
</feature>
<keyword evidence="2" id="KW-0812">Transmembrane</keyword>